<dbReference type="SMART" id="SM00327">
    <property type="entry name" value="VWA"/>
    <property type="match status" value="1"/>
</dbReference>
<keyword evidence="2" id="KW-1133">Transmembrane helix</keyword>
<name>A0ABU9AZP9_9BACT</name>
<dbReference type="PANTHER" id="PTHR10579">
    <property type="entry name" value="CALCIUM-ACTIVATED CHLORIDE CHANNEL REGULATOR"/>
    <property type="match status" value="1"/>
</dbReference>
<dbReference type="InterPro" id="IPR051266">
    <property type="entry name" value="CLCR"/>
</dbReference>
<dbReference type="Proteomes" id="UP001371305">
    <property type="component" value="Unassembled WGS sequence"/>
</dbReference>
<evidence type="ECO:0000256" key="1">
    <source>
        <dbReference type="SAM" id="MobiDB-lite"/>
    </source>
</evidence>
<feature type="region of interest" description="Disordered" evidence="1">
    <location>
        <begin position="225"/>
        <end position="250"/>
    </location>
</feature>
<dbReference type="InterPro" id="IPR022156">
    <property type="entry name" value="Uncharacterised_YfbK_N"/>
</dbReference>
<gene>
    <name evidence="4" type="ORF">WKV53_22055</name>
</gene>
<dbReference type="NCBIfam" id="NF042425">
    <property type="entry name" value="Amuc_1099_fam"/>
    <property type="match status" value="1"/>
</dbReference>
<dbReference type="RefSeq" id="WP_341406978.1">
    <property type="nucleotide sequence ID" value="NZ_JBBUKT010000010.1"/>
</dbReference>
<dbReference type="Gene3D" id="3.40.50.410">
    <property type="entry name" value="von Willebrand factor, type A domain"/>
    <property type="match status" value="1"/>
</dbReference>
<sequence length="918" mass="99235">MNPSEDPNDRLLDSLLREQARGKADDELLQGIEARLDVGKAPAHRRQRSPRAMIWSAAAAAVVVLSIGVITWQTHQLPSGAQVLAKRDAQTFRASYDPAVEAHKRIAKEAGHVFKKIGSDRSTELVLPEAASGPEVALEADPFASGGSLAMNTGPVADPFASDDSAALSGGTDAAPAPAAGLGLGGGAGGGRSTGAGSGPAVAARPSKPIPNVWWLGSGPASLDKAKAPEEALGRSRDPRLAVDDGQSRENYGRLVDQPWKSPWQDALSTFSIDVDTASYTNVRRMLMEGRPVPADAVRIEELVNYFDYRYEGPKGDGPFAVHGTLATCPWSPQHLLARVAIKGREIEAKARPASNLVFLIDVSGSMQEPDKLPLLKRSMRVLLDQLDERDRLGIVVYAGSEGVVLDPTKLDERGLSAAIQAIEKLEAGGSTNGGAGIKRAYEMASKNMVPGGVNRVILATDGDFNVGTTGQGDLVNLVKQGAAKGVSLSVVGFGTGNFNDAMLEAITNDADGNYFYIDGDQEARRVFLQKLTGTLVTIAKDVKIQVEFNPGKVQAYRLIGYANRILRHEDFNNDKVDAGDIGAGHTVTAFYEIVPPGVAMPNTGNVDGLRYQKTAEKKEVVPSDDWLTLKLRYKHPEGEVSQLIETPLKGEPQPWEKAGHDFRFASAVALFGMKLREMPEMADVAWQKVVEIARPAVADDPREQRSEFIEMVAKHGRFALPPMVTAEPQVDALEGVSYLKDESIQWYVMFGFEAGGKWAPRLTGLTSGHKVLENRVSALEMLDLGDTFFKDGVFADRFKFIGLEMRNVTSEKTKLTQEVKIAIYEDLKPNKKGTRYESRAGLPDAELKGKAYYDRTAILKSGDQEMAVEERTSFKLPGDPSGKEYFLKDVTPQGVVVESKGANGEVVTREILKASGE</sequence>
<evidence type="ECO:0000256" key="2">
    <source>
        <dbReference type="SAM" id="Phobius"/>
    </source>
</evidence>
<keyword evidence="2" id="KW-0472">Membrane</keyword>
<feature type="transmembrane region" description="Helical" evidence="2">
    <location>
        <begin position="52"/>
        <end position="72"/>
    </location>
</feature>
<protein>
    <submittedName>
        <fullName evidence="4">Amuc_1099 family pilus-like system protein</fullName>
    </submittedName>
</protein>
<evidence type="ECO:0000313" key="4">
    <source>
        <dbReference type="EMBL" id="MEK7953215.1"/>
    </source>
</evidence>
<dbReference type="EMBL" id="JBBUKT010000010">
    <property type="protein sequence ID" value="MEK7953215.1"/>
    <property type="molecule type" value="Genomic_DNA"/>
</dbReference>
<dbReference type="InterPro" id="IPR021908">
    <property type="entry name" value="YfbK_C"/>
</dbReference>
<evidence type="ECO:0000313" key="5">
    <source>
        <dbReference type="Proteomes" id="UP001371305"/>
    </source>
</evidence>
<dbReference type="InterPro" id="IPR036465">
    <property type="entry name" value="vWFA_dom_sf"/>
</dbReference>
<comment type="caution">
    <text evidence="4">The sequence shown here is derived from an EMBL/GenBank/DDBJ whole genome shotgun (WGS) entry which is preliminary data.</text>
</comment>
<feature type="domain" description="VWFA" evidence="3">
    <location>
        <begin position="356"/>
        <end position="536"/>
    </location>
</feature>
<dbReference type="PROSITE" id="PS50234">
    <property type="entry name" value="VWFA"/>
    <property type="match status" value="1"/>
</dbReference>
<dbReference type="PANTHER" id="PTHR10579:SF43">
    <property type="entry name" value="ZINC FINGER (C3HC4-TYPE RING FINGER) FAMILY PROTEIN"/>
    <property type="match status" value="1"/>
</dbReference>
<dbReference type="SUPFAM" id="SSF53300">
    <property type="entry name" value="vWA-like"/>
    <property type="match status" value="1"/>
</dbReference>
<evidence type="ECO:0000259" key="3">
    <source>
        <dbReference type="PROSITE" id="PS50234"/>
    </source>
</evidence>
<dbReference type="InterPro" id="IPR049974">
    <property type="entry name" value="Amuc_1099-like"/>
</dbReference>
<organism evidence="4 5">
    <name type="scientific">Luteolibacter soli</name>
    <dbReference type="NCBI Taxonomy" id="3135280"/>
    <lineage>
        <taxon>Bacteria</taxon>
        <taxon>Pseudomonadati</taxon>
        <taxon>Verrucomicrobiota</taxon>
        <taxon>Verrucomicrobiia</taxon>
        <taxon>Verrucomicrobiales</taxon>
        <taxon>Verrucomicrobiaceae</taxon>
        <taxon>Luteolibacter</taxon>
    </lineage>
</organism>
<dbReference type="Pfam" id="PF00092">
    <property type="entry name" value="VWA"/>
    <property type="match status" value="1"/>
</dbReference>
<dbReference type="Pfam" id="PF12034">
    <property type="entry name" value="YfbK_C"/>
    <property type="match status" value="1"/>
</dbReference>
<dbReference type="InterPro" id="IPR002035">
    <property type="entry name" value="VWF_A"/>
</dbReference>
<keyword evidence="5" id="KW-1185">Reference proteome</keyword>
<keyword evidence="2" id="KW-0812">Transmembrane</keyword>
<reference evidence="4 5" key="1">
    <citation type="submission" date="2024-04" db="EMBL/GenBank/DDBJ databases">
        <title>Luteolibacter sp. isolated from soil.</title>
        <authorList>
            <person name="An J."/>
        </authorList>
    </citation>
    <scope>NUCLEOTIDE SEQUENCE [LARGE SCALE GENOMIC DNA]</scope>
    <source>
        <strain evidence="4 5">Y139</strain>
    </source>
</reference>
<proteinExistence type="predicted"/>
<feature type="region of interest" description="Disordered" evidence="1">
    <location>
        <begin position="185"/>
        <end position="205"/>
    </location>
</feature>
<accession>A0ABU9AZP9</accession>
<dbReference type="Pfam" id="PF12450">
    <property type="entry name" value="vWF_A"/>
    <property type="match status" value="1"/>
</dbReference>
<dbReference type="CDD" id="cd01465">
    <property type="entry name" value="vWA_subgroup"/>
    <property type="match status" value="1"/>
</dbReference>
<feature type="compositionally biased region" description="Gly residues" evidence="1">
    <location>
        <begin position="185"/>
        <end position="198"/>
    </location>
</feature>